<accession>A0A7S2U5J5</accession>
<organism evidence="2">
    <name type="scientific">Lotharella oceanica</name>
    <dbReference type="NCBI Taxonomy" id="641309"/>
    <lineage>
        <taxon>Eukaryota</taxon>
        <taxon>Sar</taxon>
        <taxon>Rhizaria</taxon>
        <taxon>Cercozoa</taxon>
        <taxon>Chlorarachniophyceae</taxon>
        <taxon>Lotharella</taxon>
    </lineage>
</organism>
<dbReference type="InterPro" id="IPR016024">
    <property type="entry name" value="ARM-type_fold"/>
</dbReference>
<proteinExistence type="inferred from homology"/>
<gene>
    <name evidence="2" type="ORF">LSP00402_LOCUS22192</name>
</gene>
<dbReference type="SUPFAM" id="SSF48371">
    <property type="entry name" value="ARM repeat"/>
    <property type="match status" value="1"/>
</dbReference>
<dbReference type="Pfam" id="PF08569">
    <property type="entry name" value="Mo25"/>
    <property type="match status" value="1"/>
</dbReference>
<sequence length="323" mass="37307">MSTFPVGDLEKGIEKLETGATVNPADVKACEASIRSIVEAVYVQGGLEKDEKARETMKLMLERKLLKSILYHMPDFSPKSRQDIKNIWLIALKSEAMAAAVDDYIRESPELLILLIRGYTKADMVQTFGDILRACIKHEAMLYLILFSPLVWQFFNFVTAEEYEKSADAFKTFKAMLTRAAPTHKKHVAKFLKEHFKQFFTQFRRLLTDERYHVKRQSLRLLSEVLQARENFSVMVKFISQPTNLELMITHLCQTDNQKKGIKSESFHVFKFFVANPKKPKEIVDVLVTHKEKLLKTLTAMTKDGSDYGRELPLLIQRLKELP</sequence>
<dbReference type="GO" id="GO:0043539">
    <property type="term" value="F:protein serine/threonine kinase activator activity"/>
    <property type="evidence" value="ECO:0007669"/>
    <property type="project" value="TreeGrafter"/>
</dbReference>
<dbReference type="GO" id="GO:0035556">
    <property type="term" value="P:intracellular signal transduction"/>
    <property type="evidence" value="ECO:0007669"/>
    <property type="project" value="TreeGrafter"/>
</dbReference>
<name>A0A7S2U5J5_9EUKA</name>
<dbReference type="PANTHER" id="PTHR10182:SF3">
    <property type="entry name" value="PROTEIN MO25"/>
    <property type="match status" value="1"/>
</dbReference>
<evidence type="ECO:0000313" key="2">
    <source>
        <dbReference type="EMBL" id="CAD9778176.1"/>
    </source>
</evidence>
<protein>
    <submittedName>
        <fullName evidence="2">Uncharacterized protein</fullName>
    </submittedName>
</protein>
<evidence type="ECO:0000256" key="1">
    <source>
        <dbReference type="ARBA" id="ARBA00011012"/>
    </source>
</evidence>
<dbReference type="InterPro" id="IPR013878">
    <property type="entry name" value="Mo25"/>
</dbReference>
<dbReference type="InterPro" id="IPR011989">
    <property type="entry name" value="ARM-like"/>
</dbReference>
<dbReference type="AlphaFoldDB" id="A0A7S2U5J5"/>
<dbReference type="PANTHER" id="PTHR10182">
    <property type="entry name" value="CALCIUM-BINDING PROTEIN 39-RELATED"/>
    <property type="match status" value="1"/>
</dbReference>
<comment type="similarity">
    <text evidence="1">Belongs to the Mo25 family.</text>
</comment>
<reference evidence="2" key="1">
    <citation type="submission" date="2021-01" db="EMBL/GenBank/DDBJ databases">
        <authorList>
            <person name="Corre E."/>
            <person name="Pelletier E."/>
            <person name="Niang G."/>
            <person name="Scheremetjew M."/>
            <person name="Finn R."/>
            <person name="Kale V."/>
            <person name="Holt S."/>
            <person name="Cochrane G."/>
            <person name="Meng A."/>
            <person name="Brown T."/>
            <person name="Cohen L."/>
        </authorList>
    </citation>
    <scope>NUCLEOTIDE SEQUENCE</scope>
    <source>
        <strain evidence="2">CCMP622</strain>
    </source>
</reference>
<dbReference type="EMBL" id="HBHP01036046">
    <property type="protein sequence ID" value="CAD9778176.1"/>
    <property type="molecule type" value="Transcribed_RNA"/>
</dbReference>
<dbReference type="Gene3D" id="1.25.10.10">
    <property type="entry name" value="Leucine-rich Repeat Variant"/>
    <property type="match status" value="1"/>
</dbReference>